<proteinExistence type="predicted"/>
<keyword evidence="3" id="KW-1185">Reference proteome</keyword>
<dbReference type="GO" id="GO:0101006">
    <property type="term" value="F:protein histidine phosphatase activity"/>
    <property type="evidence" value="ECO:0007669"/>
    <property type="project" value="InterPro"/>
</dbReference>
<dbReference type="Pfam" id="PF00300">
    <property type="entry name" value="His_Phos_1"/>
    <property type="match status" value="1"/>
</dbReference>
<evidence type="ECO:0000313" key="2">
    <source>
        <dbReference type="EMBL" id="SNY51469.1"/>
    </source>
</evidence>
<gene>
    <name evidence="2" type="ORF">SAMN06297280_1867</name>
</gene>
<organism evidence="2 3">
    <name type="scientific">Arsukibacterium tuosuense</name>
    <dbReference type="NCBI Taxonomy" id="1323745"/>
    <lineage>
        <taxon>Bacteria</taxon>
        <taxon>Pseudomonadati</taxon>
        <taxon>Pseudomonadota</taxon>
        <taxon>Gammaproteobacteria</taxon>
        <taxon>Chromatiales</taxon>
        <taxon>Chromatiaceae</taxon>
        <taxon>Arsukibacterium</taxon>
    </lineage>
</organism>
<dbReference type="RefSeq" id="WP_097111113.1">
    <property type="nucleotide sequence ID" value="NZ_OBEB01000003.1"/>
</dbReference>
<sequence length="163" mass="18112">MVNIVIMRHGEAEPLTKQDSQRQLTARGKREALQMAQWLHNCYSVFSDIWTSPYIRAGQTAEIMLSKQGPECQLHTQTALVPDGLPQLTLDLIDAKLSEQPDARILLVSHMPLVSFLVEMLTQQGQTPVFSTASLCCIDYQPVTGGRLLEKMAPQDLALLSHG</sequence>
<evidence type="ECO:0000256" key="1">
    <source>
        <dbReference type="ARBA" id="ARBA00022801"/>
    </source>
</evidence>
<protein>
    <submittedName>
        <fullName evidence="2">Phosphohistidine phosphatase, SixA</fullName>
    </submittedName>
</protein>
<dbReference type="InterPro" id="IPR051021">
    <property type="entry name" value="Mito_Ser/Thr_phosphatase"/>
</dbReference>
<dbReference type="NCBIfam" id="TIGR00249">
    <property type="entry name" value="sixA"/>
    <property type="match status" value="1"/>
</dbReference>
<dbReference type="InterPro" id="IPR029033">
    <property type="entry name" value="His_PPase_superfam"/>
</dbReference>
<dbReference type="Proteomes" id="UP000219353">
    <property type="component" value="Unassembled WGS sequence"/>
</dbReference>
<dbReference type="EMBL" id="OBEB01000003">
    <property type="protein sequence ID" value="SNY51469.1"/>
    <property type="molecule type" value="Genomic_DNA"/>
</dbReference>
<dbReference type="AlphaFoldDB" id="A0A285ITY3"/>
<dbReference type="InterPro" id="IPR004449">
    <property type="entry name" value="SixA"/>
</dbReference>
<name>A0A285ITY3_9GAMM</name>
<evidence type="ECO:0000313" key="3">
    <source>
        <dbReference type="Proteomes" id="UP000219353"/>
    </source>
</evidence>
<keyword evidence="1" id="KW-0378">Hydrolase</keyword>
<dbReference type="Gene3D" id="3.40.50.1240">
    <property type="entry name" value="Phosphoglycerate mutase-like"/>
    <property type="match status" value="1"/>
</dbReference>
<dbReference type="OrthoDB" id="9810154at2"/>
<dbReference type="InterPro" id="IPR013078">
    <property type="entry name" value="His_Pase_superF_clade-1"/>
</dbReference>
<dbReference type="SMART" id="SM00855">
    <property type="entry name" value="PGAM"/>
    <property type="match status" value="1"/>
</dbReference>
<reference evidence="3" key="1">
    <citation type="submission" date="2017-09" db="EMBL/GenBank/DDBJ databases">
        <authorList>
            <person name="Varghese N."/>
            <person name="Submissions S."/>
        </authorList>
    </citation>
    <scope>NUCLEOTIDE SEQUENCE [LARGE SCALE GENOMIC DNA]</scope>
    <source>
        <strain evidence="3">CGMCC 1.12461</strain>
    </source>
</reference>
<dbReference type="CDD" id="cd07067">
    <property type="entry name" value="HP_PGM_like"/>
    <property type="match status" value="1"/>
</dbReference>
<dbReference type="GO" id="GO:0005737">
    <property type="term" value="C:cytoplasm"/>
    <property type="evidence" value="ECO:0007669"/>
    <property type="project" value="InterPro"/>
</dbReference>
<dbReference type="PANTHER" id="PTHR20935">
    <property type="entry name" value="PHOSPHOGLYCERATE MUTASE-RELATED"/>
    <property type="match status" value="1"/>
</dbReference>
<accession>A0A285ITY3</accession>
<dbReference type="SUPFAM" id="SSF53254">
    <property type="entry name" value="Phosphoglycerate mutase-like"/>
    <property type="match status" value="1"/>
</dbReference>